<dbReference type="STRING" id="151894.SAMN04488524_2057"/>
<name>A0A1W2B8S4_9SPHI</name>
<gene>
    <name evidence="3" type="ORF">SAMN04488524_2057</name>
</gene>
<dbReference type="AlphaFoldDB" id="A0A1W2B8S4"/>
<feature type="chain" id="PRO_5011963928" description="Adhesin" evidence="2">
    <location>
        <begin position="19"/>
        <end position="382"/>
    </location>
</feature>
<dbReference type="RefSeq" id="WP_084238219.1">
    <property type="nucleotide sequence ID" value="NZ_FWXT01000001.1"/>
</dbReference>
<dbReference type="EMBL" id="FWXT01000001">
    <property type="protein sequence ID" value="SMC69092.1"/>
    <property type="molecule type" value="Genomic_DNA"/>
</dbReference>
<feature type="region of interest" description="Disordered" evidence="1">
    <location>
        <begin position="352"/>
        <end position="382"/>
    </location>
</feature>
<reference evidence="4" key="1">
    <citation type="submission" date="2017-04" db="EMBL/GenBank/DDBJ databases">
        <authorList>
            <person name="Varghese N."/>
            <person name="Submissions S."/>
        </authorList>
    </citation>
    <scope>NUCLEOTIDE SEQUENCE [LARGE SCALE GENOMIC DNA]</scope>
    <source>
        <strain evidence="4">DSM 12126</strain>
    </source>
</reference>
<evidence type="ECO:0000256" key="2">
    <source>
        <dbReference type="SAM" id="SignalP"/>
    </source>
</evidence>
<evidence type="ECO:0008006" key="5">
    <source>
        <dbReference type="Google" id="ProtNLM"/>
    </source>
</evidence>
<keyword evidence="2" id="KW-0732">Signal</keyword>
<keyword evidence="4" id="KW-1185">Reference proteome</keyword>
<evidence type="ECO:0000256" key="1">
    <source>
        <dbReference type="SAM" id="MobiDB-lite"/>
    </source>
</evidence>
<evidence type="ECO:0000313" key="4">
    <source>
        <dbReference type="Proteomes" id="UP000192756"/>
    </source>
</evidence>
<dbReference type="OrthoDB" id="1117657at2"/>
<feature type="signal peptide" evidence="2">
    <location>
        <begin position="1"/>
        <end position="18"/>
    </location>
</feature>
<accession>A0A1W2B8S4</accession>
<evidence type="ECO:0000313" key="3">
    <source>
        <dbReference type="EMBL" id="SMC69092.1"/>
    </source>
</evidence>
<proteinExistence type="predicted"/>
<sequence>MKSWITGLLLCVVSFANAQEAIKSRKVSKSFTVGRNDKVTVNNQYGALDIRTWDKNEVKIEVDLKVYGDNTAEAQELLDLTNIKALSAGGEVILDTKLAKGKVKTGKKWKAEIKGSYQVYMPATNSLKLSHQYGDVSIGDLSGALEANVQYGNLKLGNLKSNSNKIRVQYGRADISNVNQAEITQQYGAGLTIGSVGTLKLNAAYAAVKIGSVTEKANIVQQYGPGLTIGSAHDLYLNASYAKVSIGTISGAANLVQRYSNLTIGTTVDLITNAQYANVTISRLKGDAKFTMQYNSLNINDVTAECRKLEIDCAQLKATVNFSTNYNAVLEVNTSLADFKYGPNISVKTEGTGQNRQYTGKIGSGGNSKVTVNSKHGGVTLN</sequence>
<protein>
    <recommendedName>
        <fullName evidence="5">Adhesin</fullName>
    </recommendedName>
</protein>
<organism evidence="3 4">
    <name type="scientific">Pedobacter africanus</name>
    <dbReference type="NCBI Taxonomy" id="151894"/>
    <lineage>
        <taxon>Bacteria</taxon>
        <taxon>Pseudomonadati</taxon>
        <taxon>Bacteroidota</taxon>
        <taxon>Sphingobacteriia</taxon>
        <taxon>Sphingobacteriales</taxon>
        <taxon>Sphingobacteriaceae</taxon>
        <taxon>Pedobacter</taxon>
    </lineage>
</organism>
<dbReference type="Proteomes" id="UP000192756">
    <property type="component" value="Unassembled WGS sequence"/>
</dbReference>